<dbReference type="AlphaFoldDB" id="A0A395H7U7"/>
<keyword evidence="5 7" id="KW-1133">Transmembrane helix</keyword>
<evidence type="ECO:0008006" key="10">
    <source>
        <dbReference type="Google" id="ProtNLM"/>
    </source>
</evidence>
<feature type="transmembrane region" description="Helical" evidence="7">
    <location>
        <begin position="438"/>
        <end position="456"/>
    </location>
</feature>
<dbReference type="OrthoDB" id="2119662at2759"/>
<feature type="transmembrane region" description="Helical" evidence="7">
    <location>
        <begin position="289"/>
        <end position="311"/>
    </location>
</feature>
<keyword evidence="3" id="KW-1003">Cell membrane</keyword>
<accession>A0A395H7U7</accession>
<dbReference type="VEuPathDB" id="FungiDB:BO80DRAFT_287540"/>
<keyword evidence="9" id="KW-1185">Reference proteome</keyword>
<protein>
    <recommendedName>
        <fullName evidence="10">MATE efflux family protein</fullName>
    </recommendedName>
</protein>
<feature type="transmembrane region" description="Helical" evidence="7">
    <location>
        <begin position="403"/>
        <end position="426"/>
    </location>
</feature>
<feature type="transmembrane region" description="Helical" evidence="7">
    <location>
        <begin position="227"/>
        <end position="245"/>
    </location>
</feature>
<proteinExistence type="predicted"/>
<evidence type="ECO:0000256" key="1">
    <source>
        <dbReference type="ARBA" id="ARBA00004651"/>
    </source>
</evidence>
<feature type="transmembrane region" description="Helical" evidence="7">
    <location>
        <begin position="159"/>
        <end position="178"/>
    </location>
</feature>
<feature type="transmembrane region" description="Helical" evidence="7">
    <location>
        <begin position="468"/>
        <end position="490"/>
    </location>
</feature>
<feature type="transmembrane region" description="Helical" evidence="7">
    <location>
        <begin position="361"/>
        <end position="383"/>
    </location>
</feature>
<dbReference type="PANTHER" id="PTHR43549">
    <property type="entry name" value="MULTIDRUG RESISTANCE PROTEIN YPNP-RELATED"/>
    <property type="match status" value="1"/>
</dbReference>
<evidence type="ECO:0000313" key="9">
    <source>
        <dbReference type="Proteomes" id="UP000249402"/>
    </source>
</evidence>
<reference evidence="8 9" key="1">
    <citation type="submission" date="2018-02" db="EMBL/GenBank/DDBJ databases">
        <title>The genomes of Aspergillus section Nigri reveals drivers in fungal speciation.</title>
        <authorList>
            <consortium name="DOE Joint Genome Institute"/>
            <person name="Vesth T.C."/>
            <person name="Nybo J."/>
            <person name="Theobald S."/>
            <person name="Brandl J."/>
            <person name="Frisvad J.C."/>
            <person name="Nielsen K.F."/>
            <person name="Lyhne E.K."/>
            <person name="Kogle M.E."/>
            <person name="Kuo A."/>
            <person name="Riley R."/>
            <person name="Clum A."/>
            <person name="Nolan M."/>
            <person name="Lipzen A."/>
            <person name="Salamov A."/>
            <person name="Henrissat B."/>
            <person name="Wiebenga A."/>
            <person name="De vries R.P."/>
            <person name="Grigoriev I.V."/>
            <person name="Mortensen U.H."/>
            <person name="Andersen M.R."/>
            <person name="Baker S.E."/>
        </authorList>
    </citation>
    <scope>NUCLEOTIDE SEQUENCE [LARGE SCALE GENOMIC DNA]</scope>
    <source>
        <strain evidence="8 9">CBS 121593</strain>
    </source>
</reference>
<dbReference type="GO" id="GO:0005886">
    <property type="term" value="C:plasma membrane"/>
    <property type="evidence" value="ECO:0007669"/>
    <property type="project" value="UniProtKB-SubCell"/>
</dbReference>
<dbReference type="RefSeq" id="XP_025577910.1">
    <property type="nucleotide sequence ID" value="XM_025714969.1"/>
</dbReference>
<organism evidence="8 9">
    <name type="scientific">Aspergillus ibericus CBS 121593</name>
    <dbReference type="NCBI Taxonomy" id="1448316"/>
    <lineage>
        <taxon>Eukaryota</taxon>
        <taxon>Fungi</taxon>
        <taxon>Dikarya</taxon>
        <taxon>Ascomycota</taxon>
        <taxon>Pezizomycotina</taxon>
        <taxon>Eurotiomycetes</taxon>
        <taxon>Eurotiomycetidae</taxon>
        <taxon>Eurotiales</taxon>
        <taxon>Aspergillaceae</taxon>
        <taxon>Aspergillus</taxon>
        <taxon>Aspergillus subgen. Circumdati</taxon>
    </lineage>
</organism>
<evidence type="ECO:0000256" key="5">
    <source>
        <dbReference type="ARBA" id="ARBA00022989"/>
    </source>
</evidence>
<dbReference type="GeneID" id="37219834"/>
<gene>
    <name evidence="8" type="ORF">BO80DRAFT_287540</name>
</gene>
<dbReference type="STRING" id="1448316.A0A395H7U7"/>
<comment type="subcellular location">
    <subcellularLocation>
        <location evidence="1">Cell membrane</location>
        <topology evidence="1">Multi-pass membrane protein</topology>
    </subcellularLocation>
</comment>
<feature type="transmembrane region" description="Helical" evidence="7">
    <location>
        <begin position="257"/>
        <end position="277"/>
    </location>
</feature>
<keyword evidence="6 7" id="KW-0472">Membrane</keyword>
<feature type="transmembrane region" description="Helical" evidence="7">
    <location>
        <begin position="190"/>
        <end position="215"/>
    </location>
</feature>
<dbReference type="EMBL" id="KZ824427">
    <property type="protein sequence ID" value="RAL03583.1"/>
    <property type="molecule type" value="Genomic_DNA"/>
</dbReference>
<evidence type="ECO:0000256" key="7">
    <source>
        <dbReference type="SAM" id="Phobius"/>
    </source>
</evidence>
<evidence type="ECO:0000256" key="4">
    <source>
        <dbReference type="ARBA" id="ARBA00022692"/>
    </source>
</evidence>
<sequence>MGPTLGNNTAEVHAVTDLDDEHTHDSLLSLRWTVESGWWRRSSYAGCLLYNVGSFMLPALYSTLVKIWIANIDSTLVVTTDVYTYIGTVAEVLNEGLPRAVWVTIADQVTRSYESRLELAHTLVAFQTVLGLIMSIILTSAAKAFTATFIPREARKASITYVQISAFSALSSAIEVAVSNATRALDKPDVPLVISSVKIVVNIILDLLIISKFHVGGWSPNINMQAAIRLGCDMVAALTGLAYFIQTINRSEERRSWHWIGRFPTFSAFLTLLKPGLITFVESAVRNALYLWLVAGIVTMSADYATAWGIFTTIRWGLIMVPVQALEATSLAFVGHFWAIFKENDTECGRWRKLAMVTRPAFLSVGIALAIEVPLCILLATVGCKPFAYYLSQSERVAEITAHMWQTIDWCYILYAISTQLATILLATRPMWYLVQSLISNLLYVLPWAIVCQFAHLDPHNAWTYHSLVFGGSLVFTFSEICLIILLWFWRSR</sequence>
<feature type="transmembrane region" description="Helical" evidence="7">
    <location>
        <begin position="317"/>
        <end position="341"/>
    </location>
</feature>
<dbReference type="PANTHER" id="PTHR43549:SF2">
    <property type="entry name" value="MULTIDRUG RESISTANCE PROTEIN NORM-RELATED"/>
    <property type="match status" value="1"/>
</dbReference>
<name>A0A395H7U7_9EURO</name>
<dbReference type="Proteomes" id="UP000249402">
    <property type="component" value="Unassembled WGS sequence"/>
</dbReference>
<feature type="transmembrane region" description="Helical" evidence="7">
    <location>
        <begin position="48"/>
        <end position="69"/>
    </location>
</feature>
<evidence type="ECO:0000313" key="8">
    <source>
        <dbReference type="EMBL" id="RAL03583.1"/>
    </source>
</evidence>
<feature type="transmembrane region" description="Helical" evidence="7">
    <location>
        <begin position="119"/>
        <end position="138"/>
    </location>
</feature>
<evidence type="ECO:0000256" key="6">
    <source>
        <dbReference type="ARBA" id="ARBA00023136"/>
    </source>
</evidence>
<evidence type="ECO:0000256" key="3">
    <source>
        <dbReference type="ARBA" id="ARBA00022475"/>
    </source>
</evidence>
<dbReference type="InterPro" id="IPR052031">
    <property type="entry name" value="Membrane_Transporter-Flippase"/>
</dbReference>
<keyword evidence="2" id="KW-0813">Transport</keyword>
<evidence type="ECO:0000256" key="2">
    <source>
        <dbReference type="ARBA" id="ARBA00022448"/>
    </source>
</evidence>
<keyword evidence="4 7" id="KW-0812">Transmembrane</keyword>